<reference evidence="2 3" key="1">
    <citation type="journal article" date="2020" name="ISME J.">
        <title>Uncovering the hidden diversity of litter-decomposition mechanisms in mushroom-forming fungi.</title>
        <authorList>
            <person name="Floudas D."/>
            <person name="Bentzer J."/>
            <person name="Ahren D."/>
            <person name="Johansson T."/>
            <person name="Persson P."/>
            <person name="Tunlid A."/>
        </authorList>
    </citation>
    <scope>NUCLEOTIDE SEQUENCE [LARGE SCALE GENOMIC DNA]</scope>
    <source>
        <strain evidence="2 3">CBS 146.42</strain>
    </source>
</reference>
<evidence type="ECO:0000313" key="2">
    <source>
        <dbReference type="EMBL" id="KAF5355098.1"/>
    </source>
</evidence>
<feature type="transmembrane region" description="Helical" evidence="1">
    <location>
        <begin position="148"/>
        <end position="167"/>
    </location>
</feature>
<dbReference type="OrthoDB" id="3010174at2759"/>
<feature type="transmembrane region" description="Helical" evidence="1">
    <location>
        <begin position="520"/>
        <end position="542"/>
    </location>
</feature>
<evidence type="ECO:0000313" key="3">
    <source>
        <dbReference type="Proteomes" id="UP000559027"/>
    </source>
</evidence>
<feature type="transmembrane region" description="Helical" evidence="1">
    <location>
        <begin position="74"/>
        <end position="93"/>
    </location>
</feature>
<dbReference type="Proteomes" id="UP000559027">
    <property type="component" value="Unassembled WGS sequence"/>
</dbReference>
<keyword evidence="1" id="KW-0472">Membrane</keyword>
<feature type="transmembrane region" description="Helical" evidence="1">
    <location>
        <begin position="35"/>
        <end position="54"/>
    </location>
</feature>
<keyword evidence="1" id="KW-0812">Transmembrane</keyword>
<evidence type="ECO:0000256" key="1">
    <source>
        <dbReference type="SAM" id="Phobius"/>
    </source>
</evidence>
<sequence>MPSFPKSFLDIDSDIDNSGAQHENRPDDCLTRQSIFWRVGIFAVLQGMYLGFAASALTDPIVLHLPPNISISEIKGASTILFIVWHGIGVMIVKDILLHVFSAECLAQYERTGRLVSRKTDRVSKLTTGFFGQAHHFFRRGATVRYRLAMVLVLLFMALGGLGPSTVGVSTVSVDTPMDFELANITFLYQEIPDAGSRTVNSWLTDTRASSILRLELFEKAKFGYEASQNLMIPWPSNDFGTNGSRIVYKSDVLAFNYTCAWHKPTVWKWDFGYDDRVAVYWKVGDQIFISWIARNNGTFQVEAFTPINAWPSTFLGTSFAFFTYNRSASDPEVPFLNLTDLPTSSRSDLQSDYKDTGVPVPEAVTTLICDPQFNAYTAEVTLDKGRLNAVPINHPPINNIDSRGIVRGASAGGLLAELAYFFPDSINGVPVSSINSVARLLLFCDEDSPCSDSSLKPFPTSTINDNLNRFFRSASKVFMDGYSGTKPGVGTLSLNNFNTFTTKGVGQRDAMAMVTSPPFFVVLVVILVMITLLLGWLCVVLDPDRLLCFNLDNVSRFILSELERSPSSPYLLPTYTSSITLSNSSLSTENLNMRTRQTQ</sequence>
<organism evidence="2 3">
    <name type="scientific">Leucocoprinus leucothites</name>
    <dbReference type="NCBI Taxonomy" id="201217"/>
    <lineage>
        <taxon>Eukaryota</taxon>
        <taxon>Fungi</taxon>
        <taxon>Dikarya</taxon>
        <taxon>Basidiomycota</taxon>
        <taxon>Agaricomycotina</taxon>
        <taxon>Agaricomycetes</taxon>
        <taxon>Agaricomycetidae</taxon>
        <taxon>Agaricales</taxon>
        <taxon>Agaricineae</taxon>
        <taxon>Agaricaceae</taxon>
        <taxon>Leucocoprinus</taxon>
    </lineage>
</organism>
<dbReference type="EMBL" id="JAACJO010000008">
    <property type="protein sequence ID" value="KAF5355098.1"/>
    <property type="molecule type" value="Genomic_DNA"/>
</dbReference>
<name>A0A8H5D8B9_9AGAR</name>
<gene>
    <name evidence="2" type="ORF">D9756_005775</name>
</gene>
<comment type="caution">
    <text evidence="2">The sequence shown here is derived from an EMBL/GenBank/DDBJ whole genome shotgun (WGS) entry which is preliminary data.</text>
</comment>
<accession>A0A8H5D8B9</accession>
<dbReference type="AlphaFoldDB" id="A0A8H5D8B9"/>
<proteinExistence type="predicted"/>
<keyword evidence="1" id="KW-1133">Transmembrane helix</keyword>
<protein>
    <submittedName>
        <fullName evidence="2">Uncharacterized protein</fullName>
    </submittedName>
</protein>
<keyword evidence="3" id="KW-1185">Reference proteome</keyword>